<feature type="region of interest" description="Disordered" evidence="1">
    <location>
        <begin position="1"/>
        <end position="32"/>
    </location>
</feature>
<feature type="region of interest" description="Disordered" evidence="1">
    <location>
        <begin position="76"/>
        <end position="104"/>
    </location>
</feature>
<comment type="caution">
    <text evidence="2">The sequence shown here is derived from an EMBL/GenBank/DDBJ whole genome shotgun (WGS) entry which is preliminary data.</text>
</comment>
<sequence>MLQELHAAGHNPTSIASKHQHQTPEREISTTQHSVAFPSRGSHQIIFHQQGISISSVQLNTSAWYSAGTNISRAQLSSTSLQSSSIRQKRIKQPRSATLEPISKAKWTARRRLSMSSDLRHQ</sequence>
<reference evidence="2" key="1">
    <citation type="submission" date="2023-05" db="EMBL/GenBank/DDBJ databases">
        <title>Nepenthes gracilis genome sequencing.</title>
        <authorList>
            <person name="Fukushima K."/>
        </authorList>
    </citation>
    <scope>NUCLEOTIDE SEQUENCE</scope>
    <source>
        <strain evidence="2">SING2019-196</strain>
    </source>
</reference>
<dbReference type="Proteomes" id="UP001279734">
    <property type="component" value="Unassembled WGS sequence"/>
</dbReference>
<evidence type="ECO:0000313" key="2">
    <source>
        <dbReference type="EMBL" id="GMH13975.1"/>
    </source>
</evidence>
<gene>
    <name evidence="2" type="ORF">Nepgr_015816</name>
</gene>
<proteinExistence type="predicted"/>
<organism evidence="2 3">
    <name type="scientific">Nepenthes gracilis</name>
    <name type="common">Slender pitcher plant</name>
    <dbReference type="NCBI Taxonomy" id="150966"/>
    <lineage>
        <taxon>Eukaryota</taxon>
        <taxon>Viridiplantae</taxon>
        <taxon>Streptophyta</taxon>
        <taxon>Embryophyta</taxon>
        <taxon>Tracheophyta</taxon>
        <taxon>Spermatophyta</taxon>
        <taxon>Magnoliopsida</taxon>
        <taxon>eudicotyledons</taxon>
        <taxon>Gunneridae</taxon>
        <taxon>Pentapetalae</taxon>
        <taxon>Caryophyllales</taxon>
        <taxon>Nepenthaceae</taxon>
        <taxon>Nepenthes</taxon>
    </lineage>
</organism>
<dbReference type="AlphaFoldDB" id="A0AAD3SNJ0"/>
<evidence type="ECO:0000313" key="3">
    <source>
        <dbReference type="Proteomes" id="UP001279734"/>
    </source>
</evidence>
<name>A0AAD3SNJ0_NEPGR</name>
<keyword evidence="3" id="KW-1185">Reference proteome</keyword>
<dbReference type="EMBL" id="BSYO01000013">
    <property type="protein sequence ID" value="GMH13975.1"/>
    <property type="molecule type" value="Genomic_DNA"/>
</dbReference>
<evidence type="ECO:0000256" key="1">
    <source>
        <dbReference type="SAM" id="MobiDB-lite"/>
    </source>
</evidence>
<accession>A0AAD3SNJ0</accession>
<protein>
    <submittedName>
        <fullName evidence="2">Uncharacterized protein</fullName>
    </submittedName>
</protein>
<feature type="compositionally biased region" description="Low complexity" evidence="1">
    <location>
        <begin position="76"/>
        <end position="85"/>
    </location>
</feature>